<organism evidence="2 3">
    <name type="scientific">Caerostris darwini</name>
    <dbReference type="NCBI Taxonomy" id="1538125"/>
    <lineage>
        <taxon>Eukaryota</taxon>
        <taxon>Metazoa</taxon>
        <taxon>Ecdysozoa</taxon>
        <taxon>Arthropoda</taxon>
        <taxon>Chelicerata</taxon>
        <taxon>Arachnida</taxon>
        <taxon>Araneae</taxon>
        <taxon>Araneomorphae</taxon>
        <taxon>Entelegynae</taxon>
        <taxon>Araneoidea</taxon>
        <taxon>Araneidae</taxon>
        <taxon>Caerostris</taxon>
    </lineage>
</organism>
<comment type="caution">
    <text evidence="2">The sequence shown here is derived from an EMBL/GenBank/DDBJ whole genome shotgun (WGS) entry which is preliminary data.</text>
</comment>
<evidence type="ECO:0000256" key="1">
    <source>
        <dbReference type="SAM" id="MobiDB-lite"/>
    </source>
</evidence>
<reference evidence="2 3" key="1">
    <citation type="submission" date="2021-06" db="EMBL/GenBank/DDBJ databases">
        <title>Caerostris darwini draft genome.</title>
        <authorList>
            <person name="Kono N."/>
            <person name="Arakawa K."/>
        </authorList>
    </citation>
    <scope>NUCLEOTIDE SEQUENCE [LARGE SCALE GENOMIC DNA]</scope>
</reference>
<feature type="compositionally biased region" description="Basic and acidic residues" evidence="1">
    <location>
        <begin position="84"/>
        <end position="93"/>
    </location>
</feature>
<name>A0AAV4RYP4_9ARAC</name>
<protein>
    <submittedName>
        <fullName evidence="2">Uncharacterized protein</fullName>
    </submittedName>
</protein>
<evidence type="ECO:0000313" key="3">
    <source>
        <dbReference type="Proteomes" id="UP001054837"/>
    </source>
</evidence>
<dbReference type="AlphaFoldDB" id="A0AAV4RYP4"/>
<feature type="region of interest" description="Disordered" evidence="1">
    <location>
        <begin position="84"/>
        <end position="103"/>
    </location>
</feature>
<dbReference type="Proteomes" id="UP001054837">
    <property type="component" value="Unassembled WGS sequence"/>
</dbReference>
<accession>A0AAV4RYP4</accession>
<feature type="compositionally biased region" description="Basic and acidic residues" evidence="1">
    <location>
        <begin position="1"/>
        <end position="31"/>
    </location>
</feature>
<evidence type="ECO:0000313" key="2">
    <source>
        <dbReference type="EMBL" id="GIY25824.1"/>
    </source>
</evidence>
<proteinExistence type="predicted"/>
<gene>
    <name evidence="2" type="ORF">CDAR_600161</name>
</gene>
<feature type="compositionally biased region" description="Basic residues" evidence="1">
    <location>
        <begin position="94"/>
        <end position="103"/>
    </location>
</feature>
<keyword evidence="3" id="KW-1185">Reference proteome</keyword>
<dbReference type="EMBL" id="BPLQ01006857">
    <property type="protein sequence ID" value="GIY25824.1"/>
    <property type="molecule type" value="Genomic_DNA"/>
</dbReference>
<feature type="region of interest" description="Disordered" evidence="1">
    <location>
        <begin position="1"/>
        <end position="54"/>
    </location>
</feature>
<sequence>MSALEHFSRKCQTETEKITRQTDKIKHGGGERRKKRRRNDKGEKDMQPRKQNSRGVYVEGVERIFCFIGVRIIQYISVARVGRMETDADNTIRERKRRKKKEK</sequence>